<comment type="caution">
    <text evidence="1">The sequence shown here is derived from an EMBL/GenBank/DDBJ whole genome shotgun (WGS) entry which is preliminary data.</text>
</comment>
<protein>
    <submittedName>
        <fullName evidence="1">Uncharacterized protein</fullName>
    </submittedName>
</protein>
<dbReference type="Proteomes" id="UP001155182">
    <property type="component" value="Unassembled WGS sequence"/>
</dbReference>
<dbReference type="AlphaFoldDB" id="A0A9X2F1E9"/>
<dbReference type="RefSeq" id="WP_252586743.1">
    <property type="nucleotide sequence ID" value="NZ_JAMWYS010000024.1"/>
</dbReference>
<organism evidence="1 2">
    <name type="scientific">Solitalea agri</name>
    <dbReference type="NCBI Taxonomy" id="2953739"/>
    <lineage>
        <taxon>Bacteria</taxon>
        <taxon>Pseudomonadati</taxon>
        <taxon>Bacteroidota</taxon>
        <taxon>Sphingobacteriia</taxon>
        <taxon>Sphingobacteriales</taxon>
        <taxon>Sphingobacteriaceae</taxon>
        <taxon>Solitalea</taxon>
    </lineage>
</organism>
<dbReference type="Pfam" id="PF22668">
    <property type="entry name" value="DUF7009"/>
    <property type="match status" value="1"/>
</dbReference>
<evidence type="ECO:0000313" key="2">
    <source>
        <dbReference type="Proteomes" id="UP001155182"/>
    </source>
</evidence>
<sequence>MKIRIKANTIRFRLDKDDINSINNSGFVKEETQIAGGKLHFCIKSKPIENALIKLDPYSVHLLIPAAQLMEWAGNNINGLYITLINDDGSELKISIEKDYKCLTEREEDESAAFDNPLSAHNC</sequence>
<keyword evidence="2" id="KW-1185">Reference proteome</keyword>
<reference evidence="1" key="1">
    <citation type="submission" date="2022-06" db="EMBL/GenBank/DDBJ databases">
        <title>Solitalea sp. MAHUQ-68 isolated from rhizospheric soil.</title>
        <authorList>
            <person name="Huq M.A."/>
        </authorList>
    </citation>
    <scope>NUCLEOTIDE SEQUENCE</scope>
    <source>
        <strain evidence="1">MAHUQ-68</strain>
    </source>
</reference>
<gene>
    <name evidence="1" type="ORF">NF867_05825</name>
</gene>
<accession>A0A9X2F1E9</accession>
<evidence type="ECO:0000313" key="1">
    <source>
        <dbReference type="EMBL" id="MCO4292380.1"/>
    </source>
</evidence>
<name>A0A9X2F1E9_9SPHI</name>
<dbReference type="EMBL" id="JAMWYS010000024">
    <property type="protein sequence ID" value="MCO4292380.1"/>
    <property type="molecule type" value="Genomic_DNA"/>
</dbReference>
<dbReference type="InterPro" id="IPR053825">
    <property type="entry name" value="DUF7009"/>
</dbReference>
<proteinExistence type="predicted"/>